<dbReference type="VEuPathDB" id="FungiDB:F4678DRAFT_437601"/>
<dbReference type="GO" id="GO:0005737">
    <property type="term" value="C:cytoplasm"/>
    <property type="evidence" value="ECO:0007669"/>
    <property type="project" value="TreeGrafter"/>
</dbReference>
<organism evidence="2 3">
    <name type="scientific">Xylaria arbuscula</name>
    <dbReference type="NCBI Taxonomy" id="114810"/>
    <lineage>
        <taxon>Eukaryota</taxon>
        <taxon>Fungi</taxon>
        <taxon>Dikarya</taxon>
        <taxon>Ascomycota</taxon>
        <taxon>Pezizomycotina</taxon>
        <taxon>Sordariomycetes</taxon>
        <taxon>Xylariomycetidae</taxon>
        <taxon>Xylariales</taxon>
        <taxon>Xylariaceae</taxon>
        <taxon>Xylaria</taxon>
    </lineage>
</organism>
<accession>A0A9W8NGY3</accession>
<dbReference type="Pfam" id="PF01370">
    <property type="entry name" value="Epimerase"/>
    <property type="match status" value="1"/>
</dbReference>
<dbReference type="EMBL" id="JANPWZ010000564">
    <property type="protein sequence ID" value="KAJ3575110.1"/>
    <property type="molecule type" value="Genomic_DNA"/>
</dbReference>
<dbReference type="AlphaFoldDB" id="A0A9W8NGY3"/>
<dbReference type="InterPro" id="IPR036291">
    <property type="entry name" value="NAD(P)-bd_dom_sf"/>
</dbReference>
<evidence type="ECO:0000313" key="2">
    <source>
        <dbReference type="EMBL" id="KAJ3575110.1"/>
    </source>
</evidence>
<dbReference type="Proteomes" id="UP001148614">
    <property type="component" value="Unassembled WGS sequence"/>
</dbReference>
<keyword evidence="3" id="KW-1185">Reference proteome</keyword>
<dbReference type="Gene3D" id="3.40.50.720">
    <property type="entry name" value="NAD(P)-binding Rossmann-like Domain"/>
    <property type="match status" value="1"/>
</dbReference>
<comment type="caution">
    <text evidence="2">The sequence shown here is derived from an EMBL/GenBank/DDBJ whole genome shotgun (WGS) entry which is preliminary data.</text>
</comment>
<proteinExistence type="predicted"/>
<dbReference type="SUPFAM" id="SSF51735">
    <property type="entry name" value="NAD(P)-binding Rossmann-fold domains"/>
    <property type="match status" value="1"/>
</dbReference>
<evidence type="ECO:0000259" key="1">
    <source>
        <dbReference type="Pfam" id="PF01370"/>
    </source>
</evidence>
<dbReference type="InterPro" id="IPR001509">
    <property type="entry name" value="Epimerase_deHydtase"/>
</dbReference>
<dbReference type="PANTHER" id="PTHR48079">
    <property type="entry name" value="PROTEIN YEEZ"/>
    <property type="match status" value="1"/>
</dbReference>
<reference evidence="2" key="1">
    <citation type="submission" date="2022-07" db="EMBL/GenBank/DDBJ databases">
        <title>Genome Sequence of Xylaria arbuscula.</title>
        <authorList>
            <person name="Buettner E."/>
        </authorList>
    </citation>
    <scope>NUCLEOTIDE SEQUENCE</scope>
    <source>
        <strain evidence="2">VT107</strain>
    </source>
</reference>
<protein>
    <recommendedName>
        <fullName evidence="1">NAD-dependent epimerase/dehydratase domain-containing protein</fullName>
    </recommendedName>
</protein>
<evidence type="ECO:0000313" key="3">
    <source>
        <dbReference type="Proteomes" id="UP001148614"/>
    </source>
</evidence>
<feature type="domain" description="NAD-dependent epimerase/dehydratase" evidence="1">
    <location>
        <begin position="6"/>
        <end position="232"/>
    </location>
</feature>
<name>A0A9W8NGY3_9PEZI</name>
<gene>
    <name evidence="2" type="ORF">NPX13_g4145</name>
</gene>
<dbReference type="GO" id="GO:0004029">
    <property type="term" value="F:aldehyde dehydrogenase (NAD+) activity"/>
    <property type="evidence" value="ECO:0007669"/>
    <property type="project" value="TreeGrafter"/>
</dbReference>
<sequence>MAQIKVLFTGATGYIGGSILAQFLSGGQVTDGFKVSVLVRNDDRARSFASAGVKVYTMNDLDDSEAIKHAASENDIVIHTASGYHTASARSLIEGLGSRKRQNPQAEIYYIHTSGTSNLADYPISKRYLESRAFSDKDQDIHSYLKMREDIEPYPQRTTDLTVIQTGKEQGVPTTIIMSPTIYGIGTGKFNRLSIQYPIQMKESIRAGQAEYVGDGEGVWDFVHVADLAMLYETVFLDWVSGRRIAPVGENGIMFSATGTFKWKEVADKIGKIGSELGKLTTPVARSISLEEAARKWTGGDEQLCELGFASNSRTRADLAKDLGWRPSKTKDDWELSIREEFQEFLKQA</sequence>
<dbReference type="PANTHER" id="PTHR48079:SF6">
    <property type="entry name" value="NAD(P)-BINDING DOMAIN-CONTAINING PROTEIN-RELATED"/>
    <property type="match status" value="1"/>
</dbReference>
<dbReference type="InterPro" id="IPR051783">
    <property type="entry name" value="NAD(P)-dependent_oxidoreduct"/>
</dbReference>